<protein>
    <submittedName>
        <fullName evidence="2">Catalase</fullName>
    </submittedName>
</protein>
<keyword evidence="3" id="KW-1185">Reference proteome</keyword>
<gene>
    <name evidence="2" type="ORF">K432DRAFT_418084</name>
</gene>
<dbReference type="GO" id="GO:0042744">
    <property type="term" value="P:hydrogen peroxide catabolic process"/>
    <property type="evidence" value="ECO:0007669"/>
    <property type="project" value="TreeGrafter"/>
</dbReference>
<dbReference type="SMART" id="SM01060">
    <property type="entry name" value="Catalase"/>
    <property type="match status" value="1"/>
</dbReference>
<dbReference type="PROSITE" id="PS51402">
    <property type="entry name" value="CATALASE_3"/>
    <property type="match status" value="1"/>
</dbReference>
<feature type="domain" description="Catalase core" evidence="1">
    <location>
        <begin position="2"/>
        <end position="363"/>
    </location>
</feature>
<accession>A0A8E2E6S3</accession>
<dbReference type="GO" id="GO:0042542">
    <property type="term" value="P:response to hydrogen peroxide"/>
    <property type="evidence" value="ECO:0007669"/>
    <property type="project" value="TreeGrafter"/>
</dbReference>
<dbReference type="GO" id="GO:0005777">
    <property type="term" value="C:peroxisome"/>
    <property type="evidence" value="ECO:0007669"/>
    <property type="project" value="TreeGrafter"/>
</dbReference>
<dbReference type="Pfam" id="PF00199">
    <property type="entry name" value="Catalase"/>
    <property type="match status" value="1"/>
</dbReference>
<proteinExistence type="predicted"/>
<dbReference type="GO" id="GO:0020037">
    <property type="term" value="F:heme binding"/>
    <property type="evidence" value="ECO:0007669"/>
    <property type="project" value="InterPro"/>
</dbReference>
<dbReference type="InterPro" id="IPR011614">
    <property type="entry name" value="Catalase_core"/>
</dbReference>
<name>A0A8E2E6S3_9PEZI</name>
<dbReference type="Gene3D" id="2.40.180.10">
    <property type="entry name" value="Catalase core domain"/>
    <property type="match status" value="1"/>
</dbReference>
<dbReference type="InterPro" id="IPR020835">
    <property type="entry name" value="Catalase_sf"/>
</dbReference>
<dbReference type="Proteomes" id="UP000250266">
    <property type="component" value="Unassembled WGS sequence"/>
</dbReference>
<dbReference type="GO" id="GO:0005739">
    <property type="term" value="C:mitochondrion"/>
    <property type="evidence" value="ECO:0007669"/>
    <property type="project" value="TreeGrafter"/>
</dbReference>
<dbReference type="PRINTS" id="PR00067">
    <property type="entry name" value="CATALASE"/>
</dbReference>
<dbReference type="OrthoDB" id="6880011at2759"/>
<dbReference type="PANTHER" id="PTHR11465">
    <property type="entry name" value="CATALASE"/>
    <property type="match status" value="1"/>
</dbReference>
<dbReference type="PANTHER" id="PTHR11465:SF26">
    <property type="entry name" value="CATALASE 2"/>
    <property type="match status" value="1"/>
</dbReference>
<dbReference type="InterPro" id="IPR018028">
    <property type="entry name" value="Catalase"/>
</dbReference>
<evidence type="ECO:0000313" key="3">
    <source>
        <dbReference type="Proteomes" id="UP000250266"/>
    </source>
</evidence>
<reference evidence="2 3" key="1">
    <citation type="journal article" date="2016" name="Nat. Commun.">
        <title>Ectomycorrhizal ecology is imprinted in the genome of the dominant symbiotic fungus Cenococcum geophilum.</title>
        <authorList>
            <consortium name="DOE Joint Genome Institute"/>
            <person name="Peter M."/>
            <person name="Kohler A."/>
            <person name="Ohm R.A."/>
            <person name="Kuo A."/>
            <person name="Krutzmann J."/>
            <person name="Morin E."/>
            <person name="Arend M."/>
            <person name="Barry K.W."/>
            <person name="Binder M."/>
            <person name="Choi C."/>
            <person name="Clum A."/>
            <person name="Copeland A."/>
            <person name="Grisel N."/>
            <person name="Haridas S."/>
            <person name="Kipfer T."/>
            <person name="LaButti K."/>
            <person name="Lindquist E."/>
            <person name="Lipzen A."/>
            <person name="Maire R."/>
            <person name="Meier B."/>
            <person name="Mihaltcheva S."/>
            <person name="Molinier V."/>
            <person name="Murat C."/>
            <person name="Poggeler S."/>
            <person name="Quandt C.A."/>
            <person name="Sperisen C."/>
            <person name="Tritt A."/>
            <person name="Tisserant E."/>
            <person name="Crous P.W."/>
            <person name="Henrissat B."/>
            <person name="Nehls U."/>
            <person name="Egli S."/>
            <person name="Spatafora J.W."/>
            <person name="Grigoriev I.V."/>
            <person name="Martin F.M."/>
        </authorList>
    </citation>
    <scope>NUCLEOTIDE SEQUENCE [LARGE SCALE GENOMIC DNA]</scope>
    <source>
        <strain evidence="2 3">CBS 459.81</strain>
    </source>
</reference>
<dbReference type="SUPFAM" id="SSF56634">
    <property type="entry name" value="Heme-dependent catalase-like"/>
    <property type="match status" value="1"/>
</dbReference>
<evidence type="ECO:0000313" key="2">
    <source>
        <dbReference type="EMBL" id="OCK78300.1"/>
    </source>
</evidence>
<dbReference type="AlphaFoldDB" id="A0A8E2E6S3"/>
<sequence length="406" mass="46053">MTNAPNLTLAEDPTAVRHFGGQSNKGLILLQDRVVQAKAVGAFGNFEVTHDVSDLTSPAFLNGIGKMSRVLLRVSTVGPEKGSADSVRDVRGWGMKIYTEQGNQDFAFNNTPVFFVREPIKFQSLNRSHKRHPRTNLQDATMVSTLTWRRFRNKNQEWIHALMQLFSDRGTPASEDGNFKYVKFHFKTNQGIKNLSNQEAVKLAGENPDHHVEDLFNAIERRDFPSGTLYVQVMEPADAQVYRWNIFDMTKVWPQADYPLQPVGRLALNENPSNYFRDIEQAAFSLSTVAPGIMPSADPMLQARMFAYLDAARYRLGVNYQQLPSNVPTSEVYSPYQRDGLMAFKTNYGGDPIYVRSTLKPVLLREKIEAKAQFQHEKWVGEVCDFTSEVTDDDFVQVRALWGGAW</sequence>
<dbReference type="GO" id="GO:0004096">
    <property type="term" value="F:catalase activity"/>
    <property type="evidence" value="ECO:0007669"/>
    <property type="project" value="InterPro"/>
</dbReference>
<organism evidence="2 3">
    <name type="scientific">Lepidopterella palustris CBS 459.81</name>
    <dbReference type="NCBI Taxonomy" id="1314670"/>
    <lineage>
        <taxon>Eukaryota</taxon>
        <taxon>Fungi</taxon>
        <taxon>Dikarya</taxon>
        <taxon>Ascomycota</taxon>
        <taxon>Pezizomycotina</taxon>
        <taxon>Dothideomycetes</taxon>
        <taxon>Pleosporomycetidae</taxon>
        <taxon>Mytilinidiales</taxon>
        <taxon>Argynnaceae</taxon>
        <taxon>Lepidopterella</taxon>
    </lineage>
</organism>
<dbReference type="EMBL" id="KV745068">
    <property type="protein sequence ID" value="OCK78300.1"/>
    <property type="molecule type" value="Genomic_DNA"/>
</dbReference>
<evidence type="ECO:0000259" key="1">
    <source>
        <dbReference type="SMART" id="SM01060"/>
    </source>
</evidence>